<dbReference type="EMBL" id="PZZL01000001">
    <property type="protein sequence ID" value="PTM62113.1"/>
    <property type="molecule type" value="Genomic_DNA"/>
</dbReference>
<feature type="transmembrane region" description="Helical" evidence="5">
    <location>
        <begin position="219"/>
        <end position="248"/>
    </location>
</feature>
<evidence type="ECO:0000256" key="5">
    <source>
        <dbReference type="SAM" id="Phobius"/>
    </source>
</evidence>
<feature type="transmembrane region" description="Helical" evidence="5">
    <location>
        <begin position="20"/>
        <end position="40"/>
    </location>
</feature>
<feature type="transmembrane region" description="Helical" evidence="5">
    <location>
        <begin position="85"/>
        <end position="105"/>
    </location>
</feature>
<dbReference type="InterPro" id="IPR007016">
    <property type="entry name" value="O-antigen_ligase-rel_domated"/>
</dbReference>
<feature type="transmembrane region" description="Helical" evidence="5">
    <location>
        <begin position="255"/>
        <end position="276"/>
    </location>
</feature>
<dbReference type="RefSeq" id="WP_108174527.1">
    <property type="nucleotide sequence ID" value="NZ_PZZL01000001.1"/>
</dbReference>
<comment type="caution">
    <text evidence="7">The sequence shown here is derived from an EMBL/GenBank/DDBJ whole genome shotgun (WGS) entry which is preliminary data.</text>
</comment>
<dbReference type="AlphaFoldDB" id="A0A2T4ZJF3"/>
<evidence type="ECO:0000259" key="6">
    <source>
        <dbReference type="Pfam" id="PF04932"/>
    </source>
</evidence>
<feature type="transmembrane region" description="Helical" evidence="5">
    <location>
        <begin position="117"/>
        <end position="134"/>
    </location>
</feature>
<keyword evidence="2 5" id="KW-0812">Transmembrane</keyword>
<evidence type="ECO:0000313" key="7">
    <source>
        <dbReference type="EMBL" id="PTM62113.1"/>
    </source>
</evidence>
<feature type="transmembrane region" description="Helical" evidence="5">
    <location>
        <begin position="140"/>
        <end position="161"/>
    </location>
</feature>
<keyword evidence="8" id="KW-1185">Reference proteome</keyword>
<keyword evidence="7" id="KW-0436">Ligase</keyword>
<evidence type="ECO:0000256" key="2">
    <source>
        <dbReference type="ARBA" id="ARBA00022692"/>
    </source>
</evidence>
<dbReference type="OrthoDB" id="4391260at2"/>
<evidence type="ECO:0000313" key="8">
    <source>
        <dbReference type="Proteomes" id="UP000241808"/>
    </source>
</evidence>
<keyword evidence="4 5" id="KW-0472">Membrane</keyword>
<protein>
    <submittedName>
        <fullName evidence="7">O-antigen ligase</fullName>
    </submittedName>
</protein>
<organism evidence="7 8">
    <name type="scientific">Phreatobacter oligotrophus</name>
    <dbReference type="NCBI Taxonomy" id="1122261"/>
    <lineage>
        <taxon>Bacteria</taxon>
        <taxon>Pseudomonadati</taxon>
        <taxon>Pseudomonadota</taxon>
        <taxon>Alphaproteobacteria</taxon>
        <taxon>Hyphomicrobiales</taxon>
        <taxon>Phreatobacteraceae</taxon>
        <taxon>Phreatobacter</taxon>
    </lineage>
</organism>
<dbReference type="GO" id="GO:0016020">
    <property type="term" value="C:membrane"/>
    <property type="evidence" value="ECO:0007669"/>
    <property type="project" value="UniProtKB-SubCell"/>
</dbReference>
<dbReference type="PANTHER" id="PTHR37422:SF21">
    <property type="entry name" value="EXOQ-LIKE PROTEIN"/>
    <property type="match status" value="1"/>
</dbReference>
<sequence length="437" mass="47258">MSVFTDTRLIRLPADELAELMRWGRLAVFAGTLLLAWITLEPFADLTNTDVLELATGRDGATYLAYGLLAAAGTAIVLLTQPRLLASLLHPLWILLGAWLCVTVVTSADPNLSMKRLVLFFLLALLCATLFLMPRGRKQMALLLVVAAAVVTVLSLVGVALMPELSIHQATDVGEPQLAGDWRGVFAHKNTTGAIFAMIIFMMIFAIRAGHGLAAGPVLAASVLIVAMSGAKSSTMLFVGAMLIAILVQRIRSGLVIGAIAFAPLVVLSVLGPGSVVSDAIASVVQKLPFDATFTGRADIWELALEKIAERPLTGWGYQAYWALESTRFGQEDTTQWAGHAAHAHNGYIDAALNMGLPGLALTLVVFVIMPLRNYLVARRGGADPALLLMLLQIWLFGVYLSVMESFMYLRFHPTWITFLFAVFGLHYLARRPHVAP</sequence>
<dbReference type="Pfam" id="PF04932">
    <property type="entry name" value="Wzy_C"/>
    <property type="match status" value="1"/>
</dbReference>
<dbReference type="Proteomes" id="UP000241808">
    <property type="component" value="Unassembled WGS sequence"/>
</dbReference>
<dbReference type="GO" id="GO:0016874">
    <property type="term" value="F:ligase activity"/>
    <property type="evidence" value="ECO:0007669"/>
    <property type="project" value="UniProtKB-KW"/>
</dbReference>
<feature type="domain" description="O-antigen ligase-related" evidence="6">
    <location>
        <begin position="218"/>
        <end position="363"/>
    </location>
</feature>
<comment type="subcellular location">
    <subcellularLocation>
        <location evidence="1">Membrane</location>
        <topology evidence="1">Multi-pass membrane protein</topology>
    </subcellularLocation>
</comment>
<evidence type="ECO:0000256" key="3">
    <source>
        <dbReference type="ARBA" id="ARBA00022989"/>
    </source>
</evidence>
<evidence type="ECO:0000256" key="4">
    <source>
        <dbReference type="ARBA" id="ARBA00023136"/>
    </source>
</evidence>
<dbReference type="PANTHER" id="PTHR37422">
    <property type="entry name" value="TEICHURONIC ACID BIOSYNTHESIS PROTEIN TUAE"/>
    <property type="match status" value="1"/>
</dbReference>
<feature type="transmembrane region" description="Helical" evidence="5">
    <location>
        <begin position="409"/>
        <end position="430"/>
    </location>
</feature>
<feature type="transmembrane region" description="Helical" evidence="5">
    <location>
        <begin position="193"/>
        <end position="213"/>
    </location>
</feature>
<name>A0A2T4ZJF3_9HYPH</name>
<accession>A0A2T4ZJF3</accession>
<feature type="transmembrane region" description="Helical" evidence="5">
    <location>
        <begin position="385"/>
        <end position="403"/>
    </location>
</feature>
<keyword evidence="3 5" id="KW-1133">Transmembrane helix</keyword>
<feature type="transmembrane region" description="Helical" evidence="5">
    <location>
        <begin position="61"/>
        <end position="79"/>
    </location>
</feature>
<proteinExistence type="predicted"/>
<gene>
    <name evidence="7" type="ORF">C8P69_101790</name>
</gene>
<dbReference type="InterPro" id="IPR051533">
    <property type="entry name" value="WaaL-like"/>
</dbReference>
<feature type="transmembrane region" description="Helical" evidence="5">
    <location>
        <begin position="355"/>
        <end position="373"/>
    </location>
</feature>
<evidence type="ECO:0000256" key="1">
    <source>
        <dbReference type="ARBA" id="ARBA00004141"/>
    </source>
</evidence>
<reference evidence="7 8" key="1">
    <citation type="submission" date="2018-04" db="EMBL/GenBank/DDBJ databases">
        <title>Genomic Encyclopedia of Archaeal and Bacterial Type Strains, Phase II (KMG-II): from individual species to whole genera.</title>
        <authorList>
            <person name="Goeker M."/>
        </authorList>
    </citation>
    <scope>NUCLEOTIDE SEQUENCE [LARGE SCALE GENOMIC DNA]</scope>
    <source>
        <strain evidence="7 8">DSM 25521</strain>
    </source>
</reference>